<keyword evidence="6" id="KW-0067">ATP-binding</keyword>
<dbReference type="PANTHER" id="PTHR43671:SF98">
    <property type="entry name" value="SERINE_THREONINE-PROTEIN KINASE NEK11"/>
    <property type="match status" value="1"/>
</dbReference>
<accession>A0A077ZZA8</accession>
<dbReference type="InterPro" id="IPR011009">
    <property type="entry name" value="Kinase-like_dom_sf"/>
</dbReference>
<evidence type="ECO:0000256" key="7">
    <source>
        <dbReference type="ARBA" id="ARBA00047899"/>
    </source>
</evidence>
<dbReference type="PANTHER" id="PTHR43671">
    <property type="entry name" value="SERINE/THREONINE-PROTEIN KINASE NEK"/>
    <property type="match status" value="1"/>
</dbReference>
<evidence type="ECO:0000256" key="3">
    <source>
        <dbReference type="ARBA" id="ARBA00022679"/>
    </source>
</evidence>
<dbReference type="Gene3D" id="1.10.510.10">
    <property type="entry name" value="Transferase(Phosphotransferase) domain 1"/>
    <property type="match status" value="1"/>
</dbReference>
<proteinExistence type="predicted"/>
<keyword evidence="4" id="KW-0547">Nucleotide-binding</keyword>
<protein>
    <recommendedName>
        <fullName evidence="1">non-specific serine/threonine protein kinase</fullName>
        <ecNumber evidence="1">2.7.11.1</ecNumber>
    </recommendedName>
</protein>
<dbReference type="PROSITE" id="PS50011">
    <property type="entry name" value="PROTEIN_KINASE_DOM"/>
    <property type="match status" value="1"/>
</dbReference>
<keyword evidence="5 10" id="KW-0418">Kinase</keyword>
<evidence type="ECO:0000256" key="8">
    <source>
        <dbReference type="ARBA" id="ARBA00048679"/>
    </source>
</evidence>
<dbReference type="PROSITE" id="PS00109">
    <property type="entry name" value="PROTEIN_KINASE_TYR"/>
    <property type="match status" value="1"/>
</dbReference>
<dbReference type="EC" id="2.7.11.1" evidence="1"/>
<sequence>MIMIQIVSALDYIHEQNFIHRDISPDNILVFNNEKFKICDFGVASYGSITFEQVGKRDYMAPEILLAEDGYDKTCDIWSLGILLYYLCTAQSKYQSNSLLFSIRKKKSIVLPSIYSQFQGLLNKILQIKPHKRPGLNDIKQDLASMIQNKENYVEYQKEVLLYELNIQLNKLKKSQSKIFDILEKHSALDIQNLHPEIKTNCQQLDKILQEYYIQLTQIKQMDFNNSQNESKASVNLMKYRLKDFSSYNKLEKILGQIQNQEDQGYNDEIQQNLDNEHDFSPYVIKKSKKINQTRLQRIVRFDDNIIATDGLAKLLIFDQNLNELQTLKYQCSMFLQQNGQLYLIGKQKIEILNLSDFNVMTDKSLNTESKISQVAQFQDNLLMICQYDGFVQLANSESFQVLQTFFISQWQDLFSLDICKITTISQQNLNEIRFAIGMTLGLYIIRFIQMDNMQKFELDILNVIKSDVPSGYSSLIQLY</sequence>
<keyword evidence="2" id="KW-0723">Serine/threonine-protein kinase</keyword>
<evidence type="ECO:0000259" key="9">
    <source>
        <dbReference type="PROSITE" id="PS50011"/>
    </source>
</evidence>
<comment type="catalytic activity">
    <reaction evidence="8">
        <text>L-seryl-[protein] + ATP = O-phospho-L-seryl-[protein] + ADP + H(+)</text>
        <dbReference type="Rhea" id="RHEA:17989"/>
        <dbReference type="Rhea" id="RHEA-COMP:9863"/>
        <dbReference type="Rhea" id="RHEA-COMP:11604"/>
        <dbReference type="ChEBI" id="CHEBI:15378"/>
        <dbReference type="ChEBI" id="CHEBI:29999"/>
        <dbReference type="ChEBI" id="CHEBI:30616"/>
        <dbReference type="ChEBI" id="CHEBI:83421"/>
        <dbReference type="ChEBI" id="CHEBI:456216"/>
        <dbReference type="EC" id="2.7.11.1"/>
    </reaction>
</comment>
<dbReference type="GO" id="GO:0005524">
    <property type="term" value="F:ATP binding"/>
    <property type="evidence" value="ECO:0007669"/>
    <property type="project" value="UniProtKB-KW"/>
</dbReference>
<evidence type="ECO:0000256" key="2">
    <source>
        <dbReference type="ARBA" id="ARBA00022527"/>
    </source>
</evidence>
<dbReference type="OrthoDB" id="4062651at2759"/>
<evidence type="ECO:0000313" key="10">
    <source>
        <dbReference type="EMBL" id="CDW74922.1"/>
    </source>
</evidence>
<evidence type="ECO:0000256" key="5">
    <source>
        <dbReference type="ARBA" id="ARBA00022777"/>
    </source>
</evidence>
<evidence type="ECO:0000256" key="6">
    <source>
        <dbReference type="ARBA" id="ARBA00022840"/>
    </source>
</evidence>
<dbReference type="SUPFAM" id="SSF56112">
    <property type="entry name" value="Protein kinase-like (PK-like)"/>
    <property type="match status" value="1"/>
</dbReference>
<dbReference type="InterPro" id="IPR008266">
    <property type="entry name" value="Tyr_kinase_AS"/>
</dbReference>
<dbReference type="SMART" id="SM00220">
    <property type="entry name" value="S_TKc"/>
    <property type="match status" value="1"/>
</dbReference>
<dbReference type="GO" id="GO:0004674">
    <property type="term" value="F:protein serine/threonine kinase activity"/>
    <property type="evidence" value="ECO:0007669"/>
    <property type="project" value="UniProtKB-KW"/>
</dbReference>
<keyword evidence="11" id="KW-1185">Reference proteome</keyword>
<dbReference type="InterPro" id="IPR000719">
    <property type="entry name" value="Prot_kinase_dom"/>
</dbReference>
<dbReference type="InterPro" id="IPR050660">
    <property type="entry name" value="NEK_Ser/Thr_kinase"/>
</dbReference>
<dbReference type="Pfam" id="PF00069">
    <property type="entry name" value="Pkinase"/>
    <property type="match status" value="1"/>
</dbReference>
<dbReference type="OMA" id="NLLMICQ"/>
<evidence type="ECO:0000256" key="1">
    <source>
        <dbReference type="ARBA" id="ARBA00012513"/>
    </source>
</evidence>
<dbReference type="EMBL" id="CCKQ01003780">
    <property type="protein sequence ID" value="CDW74922.1"/>
    <property type="molecule type" value="Genomic_DNA"/>
</dbReference>
<gene>
    <name evidence="10" type="primary">Contig6833.g7303</name>
    <name evidence="10" type="ORF">STYLEM_3906</name>
</gene>
<name>A0A077ZZA8_STYLE</name>
<feature type="domain" description="Protein kinase" evidence="9">
    <location>
        <begin position="1"/>
        <end position="147"/>
    </location>
</feature>
<comment type="catalytic activity">
    <reaction evidence="7">
        <text>L-threonyl-[protein] + ATP = O-phospho-L-threonyl-[protein] + ADP + H(+)</text>
        <dbReference type="Rhea" id="RHEA:46608"/>
        <dbReference type="Rhea" id="RHEA-COMP:11060"/>
        <dbReference type="Rhea" id="RHEA-COMP:11605"/>
        <dbReference type="ChEBI" id="CHEBI:15378"/>
        <dbReference type="ChEBI" id="CHEBI:30013"/>
        <dbReference type="ChEBI" id="CHEBI:30616"/>
        <dbReference type="ChEBI" id="CHEBI:61977"/>
        <dbReference type="ChEBI" id="CHEBI:456216"/>
        <dbReference type="EC" id="2.7.11.1"/>
    </reaction>
</comment>
<evidence type="ECO:0000313" key="11">
    <source>
        <dbReference type="Proteomes" id="UP000039865"/>
    </source>
</evidence>
<reference evidence="10 11" key="1">
    <citation type="submission" date="2014-06" db="EMBL/GenBank/DDBJ databases">
        <authorList>
            <person name="Swart Estienne"/>
        </authorList>
    </citation>
    <scope>NUCLEOTIDE SEQUENCE [LARGE SCALE GENOMIC DNA]</scope>
    <source>
        <strain evidence="10 11">130c</strain>
    </source>
</reference>
<dbReference type="InParanoid" id="A0A077ZZA8"/>
<evidence type="ECO:0000256" key="4">
    <source>
        <dbReference type="ARBA" id="ARBA00022741"/>
    </source>
</evidence>
<organism evidence="10 11">
    <name type="scientific">Stylonychia lemnae</name>
    <name type="common">Ciliate</name>
    <dbReference type="NCBI Taxonomy" id="5949"/>
    <lineage>
        <taxon>Eukaryota</taxon>
        <taxon>Sar</taxon>
        <taxon>Alveolata</taxon>
        <taxon>Ciliophora</taxon>
        <taxon>Intramacronucleata</taxon>
        <taxon>Spirotrichea</taxon>
        <taxon>Stichotrichia</taxon>
        <taxon>Sporadotrichida</taxon>
        <taxon>Oxytrichidae</taxon>
        <taxon>Stylonychinae</taxon>
        <taxon>Stylonychia</taxon>
    </lineage>
</organism>
<dbReference type="Proteomes" id="UP000039865">
    <property type="component" value="Unassembled WGS sequence"/>
</dbReference>
<dbReference type="AlphaFoldDB" id="A0A077ZZA8"/>
<keyword evidence="3" id="KW-0808">Transferase</keyword>